<evidence type="ECO:0000256" key="11">
    <source>
        <dbReference type="PIRSR" id="PIRSR000660-1"/>
    </source>
</evidence>
<dbReference type="GO" id="GO:0004694">
    <property type="term" value="F:eukaryotic translation initiation factor 2alpha kinase activity"/>
    <property type="evidence" value="ECO:0007669"/>
    <property type="project" value="InterPro"/>
</dbReference>
<evidence type="ECO:0000256" key="1">
    <source>
        <dbReference type="ARBA" id="ARBA00012513"/>
    </source>
</evidence>
<sequence length="1823" mass="197279">MDPAVQERQDNEVEAIKAIFVDEFETITSQNVWKVAPAGPARPYFRLRLSPSAEHTAIKAQVHLDLEVKFTRNYPHEVPELALGKSTGVDRAQLPTLLATLRTKARELRGQEMVYELATFVQDWLATNHSVKVIAGPLAAGVPSSYERMQSRHELERQQQVSQLRLREIQEQKAREKEAEHQSAQLEMHLERENARRAQLKEAWKRARAAREANGLGGVAGTTCPWAQLIDVPVADGASEVALAALVPAGRRFHLGRAVALAPELPDSPIFDSLVILRRLSATAVTTPSGKQGDLSICPSQVVRLLCSDAHSELLIMAHVLRTTNAGAAAALLEDLRELAVTCTLATDHPHICTFYDFLIHHDDNTWSFLALEEACPDGTLERLISQCRKLEINLACSYVAQILDALAHLHRTTSHDCVDLTHILVTSDGAVKVSCATAAMGSRGPAWPAAWQTDLEDARGRDIYYVALVFLVLIIGPTVLEWYTPATVMSLWQADGSAAGTAGTSSTRSTPTARGNGTGAADRSPGEGLAAKEAREILHRIPKSLKEALASMLTHTHRPAAQLAIYFASLARRVQPLAGQVALDSLAAIHVTPTLPLGTSPHTGGFLSQMVGASAGATAAPSRYKSDFEEVEYVGRGGFGQVVKARNKLDGRVYAIKTVRLSRDDNENRKLLREVRTLSRLSSVRCVRYYQAWIEDAQGMWMEGSSDEDEEGTSCGDDTESESESESESSSDDESRGGGSDDDESEEESTSADNGPFWATHPSSSGTDSSSSGFSTSDSSGRDNVAAMNEARLMFASDPDDELDWISFDRSKSFKRRPQQRKHGKGKSTASRRVSTDSESESDSEPSTRRGRGRGRPGPRTGPRAIPMPQRRRTRTGTTLSSGDAASGDSLGSSQKNLFIQMEYCENRTLSDVIEQGITPNEAWRLFHQIVEGLVHIHSQGMIHRDVKPKNIFLDADNSVKIGDFGLATTFLFTAAQSLDVLEGSMGNLNVSRGTGTAPRPIPGTEIKIEDTQRSLTSDVGTALYVAPELKSGHHKYNQKVDIYSLGIILFELFHRFSTGMERATTLLRLRQPEIIFPPEFPESPQKCLIQWLLNHDPRLRPTSMEVLQSHLLPTTFEDEVLQEAMRAMTNPANTTHYSKLIHSLFSHAPDPLKDFTYDEPQPLDAQAARSMTCVQDIVTRVFRLHGAVAFNAPLLAPTNEMYAGKRMAQFVDAHGQLVMLPFDLTVPFARWVARNPVQTLTRRFAWGNVYRENGLGGQPRAVLEADFDIVAPAPRRGVDGTVKYGTATDPVVAALRADQLAMEAEVIYVATQVLDAFPPLRLRPLGYHLVVNHTLLIDAVFAGARVPDHQQAVVSATLDQMFKSPVAQVRAKLLTQLSRRCVEALVPFVEPQPLAAVMPNLRSLRDSLAANLATAALAARVDACTQQLQRLDAHLRALGVTAPLLVCPLLTYNLAQYRGGLVFQARINAPGQRADVIASGGRYDALVAQFAHPARRATVGPQSPAAASAAGAVAAPVVACGVHVAVQKLAWIHRQQFPKSTATQVVVASFGTGLLTERMKLAKELWQAGIACEYLYEENTPADMVAQQCKLKGIAAVIFVKSDSASSTVKVRHIKSKAETDVPRATVVDHVARLVGADAAAAAEAGHLVVTPAALGGGMWAGGAAPAAAPGPGSPMQLNTNHHHGHGHHHGHHHAAPAPAASGPASIITSTAVMKKLKHKQRQMILEKAVASVGRGIGDVVASPVLAVYSLSLPALRALAADLSRSQGTATTVLTDLPLSSADRELVQQVVAAVGKLKAAGHRFCFLYSVPQDAHCVVSLG</sequence>
<evidence type="ECO:0000256" key="14">
    <source>
        <dbReference type="SAM" id="Coils"/>
    </source>
</evidence>
<dbReference type="GO" id="GO:0005634">
    <property type="term" value="C:nucleus"/>
    <property type="evidence" value="ECO:0007669"/>
    <property type="project" value="TreeGrafter"/>
</dbReference>
<feature type="region of interest" description="Disordered" evidence="15">
    <location>
        <begin position="1667"/>
        <end position="1705"/>
    </location>
</feature>
<evidence type="ECO:0000259" key="16">
    <source>
        <dbReference type="PROSITE" id="PS50011"/>
    </source>
</evidence>
<dbReference type="eggNOG" id="KOG1035">
    <property type="taxonomic scope" value="Eukaryota"/>
</dbReference>
<feature type="compositionally biased region" description="Acidic residues" evidence="15">
    <location>
        <begin position="741"/>
        <end position="751"/>
    </location>
</feature>
<feature type="compositionally biased region" description="Low complexity" evidence="15">
    <location>
        <begin position="1667"/>
        <end position="1677"/>
    </location>
</feature>
<dbReference type="GO" id="GO:0000077">
    <property type="term" value="P:DNA damage checkpoint signaling"/>
    <property type="evidence" value="ECO:0007669"/>
    <property type="project" value="InterPro"/>
</dbReference>
<dbReference type="PROSITE" id="PS00108">
    <property type="entry name" value="PROTEIN_KINASE_ST"/>
    <property type="match status" value="1"/>
</dbReference>
<dbReference type="GO" id="GO:0009893">
    <property type="term" value="P:positive regulation of metabolic process"/>
    <property type="evidence" value="ECO:0007669"/>
    <property type="project" value="UniProtKB-ARBA"/>
</dbReference>
<comment type="catalytic activity">
    <reaction evidence="9">
        <text>L-threonyl-[protein] + ATP = O-phospho-L-threonyl-[protein] + ADP + H(+)</text>
        <dbReference type="Rhea" id="RHEA:46608"/>
        <dbReference type="Rhea" id="RHEA-COMP:11060"/>
        <dbReference type="Rhea" id="RHEA-COMP:11605"/>
        <dbReference type="ChEBI" id="CHEBI:15378"/>
        <dbReference type="ChEBI" id="CHEBI:30013"/>
        <dbReference type="ChEBI" id="CHEBI:30616"/>
        <dbReference type="ChEBI" id="CHEBI:61977"/>
        <dbReference type="ChEBI" id="CHEBI:456216"/>
        <dbReference type="EC" id="2.7.11.1"/>
    </reaction>
</comment>
<feature type="compositionally biased region" description="Basic residues" evidence="15">
    <location>
        <begin position="814"/>
        <end position="827"/>
    </location>
</feature>
<dbReference type="PANTHER" id="PTHR11042">
    <property type="entry name" value="EUKARYOTIC TRANSLATION INITIATION FACTOR 2-ALPHA KINASE EIF2-ALPHA KINASE -RELATED"/>
    <property type="match status" value="1"/>
</dbReference>
<dbReference type="InterPro" id="IPR011009">
    <property type="entry name" value="Kinase-like_dom_sf"/>
</dbReference>
<keyword evidence="19" id="KW-1185">Reference proteome</keyword>
<comment type="catalytic activity">
    <reaction evidence="10">
        <text>L-seryl-[protein] + ATP = O-phospho-L-seryl-[protein] + ADP + H(+)</text>
        <dbReference type="Rhea" id="RHEA:17989"/>
        <dbReference type="Rhea" id="RHEA-COMP:9863"/>
        <dbReference type="Rhea" id="RHEA-COMP:11604"/>
        <dbReference type="ChEBI" id="CHEBI:15378"/>
        <dbReference type="ChEBI" id="CHEBI:29999"/>
        <dbReference type="ChEBI" id="CHEBI:30616"/>
        <dbReference type="ChEBI" id="CHEBI:83421"/>
        <dbReference type="ChEBI" id="CHEBI:456216"/>
        <dbReference type="EC" id="2.7.11.1"/>
    </reaction>
</comment>
<proteinExistence type="inferred from homology"/>
<reference evidence="19" key="2">
    <citation type="submission" date="2009-11" db="EMBL/GenBank/DDBJ databases">
        <title>The Genome Sequence of Allomyces macrogynus strain ATCC 38327.</title>
        <authorList>
            <consortium name="The Broad Institute Genome Sequencing Platform"/>
            <person name="Russ C."/>
            <person name="Cuomo C."/>
            <person name="Shea T."/>
            <person name="Young S.K."/>
            <person name="Zeng Q."/>
            <person name="Koehrsen M."/>
            <person name="Haas B."/>
            <person name="Borodovsky M."/>
            <person name="Guigo R."/>
            <person name="Alvarado L."/>
            <person name="Berlin A."/>
            <person name="Borenstein D."/>
            <person name="Chen Z."/>
            <person name="Engels R."/>
            <person name="Freedman E."/>
            <person name="Gellesch M."/>
            <person name="Goldberg J."/>
            <person name="Griggs A."/>
            <person name="Gujja S."/>
            <person name="Heiman D."/>
            <person name="Hepburn T."/>
            <person name="Howarth C."/>
            <person name="Jen D."/>
            <person name="Larson L."/>
            <person name="Lewis B."/>
            <person name="Mehta T."/>
            <person name="Park D."/>
            <person name="Pearson M."/>
            <person name="Roberts A."/>
            <person name="Saif S."/>
            <person name="Shenoy N."/>
            <person name="Sisk P."/>
            <person name="Stolte C."/>
            <person name="Sykes S."/>
            <person name="Walk T."/>
            <person name="White J."/>
            <person name="Yandava C."/>
            <person name="Burger G."/>
            <person name="Gray M.W."/>
            <person name="Holland P.W.H."/>
            <person name="King N."/>
            <person name="Lang F.B.F."/>
            <person name="Roger A.J."/>
            <person name="Ruiz-Trillo I."/>
            <person name="Lander E."/>
            <person name="Nusbaum C."/>
        </authorList>
    </citation>
    <scope>NUCLEOTIDE SEQUENCE [LARGE SCALE GENOMIC DNA]</scope>
    <source>
        <strain evidence="19">ATCC 38327</strain>
    </source>
</reference>
<dbReference type="Gene3D" id="3.10.110.10">
    <property type="entry name" value="Ubiquitin Conjugating Enzyme"/>
    <property type="match status" value="1"/>
</dbReference>
<dbReference type="FunFam" id="3.40.50.800:FF:000012">
    <property type="entry name" value="Histidine--tRNA ligase, cytoplasmic"/>
    <property type="match status" value="1"/>
</dbReference>
<comment type="similarity">
    <text evidence="8">Belongs to the protein kinase superfamily. Ser/Thr protein kinase family. GCN2 subfamily.</text>
</comment>
<dbReference type="InterPro" id="IPR008271">
    <property type="entry name" value="Ser/Thr_kinase_AS"/>
</dbReference>
<feature type="compositionally biased region" description="Low complexity" evidence="15">
    <location>
        <begin position="501"/>
        <end position="516"/>
    </location>
</feature>
<dbReference type="PANTHER" id="PTHR11042:SF136">
    <property type="entry name" value="EIF-2-ALPHA KINASE GCN2"/>
    <property type="match status" value="1"/>
</dbReference>
<evidence type="ECO:0000256" key="15">
    <source>
        <dbReference type="SAM" id="MobiDB-lite"/>
    </source>
</evidence>
<feature type="region of interest" description="Disordered" evidence="15">
    <location>
        <begin position="814"/>
        <end position="893"/>
    </location>
</feature>
<dbReference type="InterPro" id="IPR016255">
    <property type="entry name" value="Gcn2"/>
</dbReference>
<dbReference type="Gene3D" id="3.30.930.10">
    <property type="entry name" value="Bira Bifunctional Protein, Domain 2"/>
    <property type="match status" value="1"/>
</dbReference>
<dbReference type="Pfam" id="PF13393">
    <property type="entry name" value="tRNA-synt_His"/>
    <property type="match status" value="1"/>
</dbReference>
<dbReference type="Gene3D" id="1.10.510.10">
    <property type="entry name" value="Transferase(Phosphotransferase) domain 1"/>
    <property type="match status" value="2"/>
</dbReference>
<evidence type="ECO:0000256" key="5">
    <source>
        <dbReference type="ARBA" id="ARBA00022777"/>
    </source>
</evidence>
<keyword evidence="4 12" id="KW-0547">Nucleotide-binding</keyword>
<dbReference type="GO" id="GO:0005524">
    <property type="term" value="F:ATP binding"/>
    <property type="evidence" value="ECO:0007669"/>
    <property type="project" value="UniProtKB-UniRule"/>
</dbReference>
<dbReference type="Pfam" id="PF00069">
    <property type="entry name" value="Pkinase"/>
    <property type="match status" value="3"/>
</dbReference>
<dbReference type="SUPFAM" id="SSF56112">
    <property type="entry name" value="Protein kinase-like (PK-like)"/>
    <property type="match status" value="2"/>
</dbReference>
<dbReference type="InterPro" id="IPR006575">
    <property type="entry name" value="RWD_dom"/>
</dbReference>
<evidence type="ECO:0000313" key="19">
    <source>
        <dbReference type="Proteomes" id="UP000054350"/>
    </source>
</evidence>
<organism evidence="18 19">
    <name type="scientific">Allomyces macrogynus (strain ATCC 38327)</name>
    <name type="common">Allomyces javanicus var. macrogynus</name>
    <dbReference type="NCBI Taxonomy" id="578462"/>
    <lineage>
        <taxon>Eukaryota</taxon>
        <taxon>Fungi</taxon>
        <taxon>Fungi incertae sedis</taxon>
        <taxon>Blastocladiomycota</taxon>
        <taxon>Blastocladiomycetes</taxon>
        <taxon>Blastocladiales</taxon>
        <taxon>Blastocladiaceae</taxon>
        <taxon>Allomyces</taxon>
    </lineage>
</organism>
<dbReference type="STRING" id="578462.A0A0L0RWE8"/>
<evidence type="ECO:0000313" key="18">
    <source>
        <dbReference type="EMBL" id="KNE54663.1"/>
    </source>
</evidence>
<accession>A0A0L0RWE8</accession>
<keyword evidence="7" id="KW-0648">Protein biosynthesis</keyword>
<keyword evidence="2" id="KW-0723">Serine/threonine-protein kinase</keyword>
<dbReference type="InterPro" id="IPR036621">
    <property type="entry name" value="Anticodon-bd_dom_sf"/>
</dbReference>
<dbReference type="SUPFAM" id="SSF55681">
    <property type="entry name" value="Class II aaRS and biotin synthetases"/>
    <property type="match status" value="1"/>
</dbReference>
<dbReference type="Gene3D" id="3.30.200.20">
    <property type="entry name" value="Phosphorylase Kinase, domain 1"/>
    <property type="match status" value="2"/>
</dbReference>
<dbReference type="OMA" id="WTEIDES"/>
<dbReference type="PIRSF" id="PIRSF000660">
    <property type="entry name" value="Ser/Thr_PK_GCN2"/>
    <property type="match status" value="1"/>
</dbReference>
<dbReference type="CDD" id="cd23823">
    <property type="entry name" value="RWD_GCN2"/>
    <property type="match status" value="1"/>
</dbReference>
<dbReference type="PROSITE" id="PS50908">
    <property type="entry name" value="RWD"/>
    <property type="match status" value="1"/>
</dbReference>
<feature type="binding site" evidence="12 13">
    <location>
        <position position="658"/>
    </location>
    <ligand>
        <name>ATP</name>
        <dbReference type="ChEBI" id="CHEBI:30616"/>
    </ligand>
</feature>
<dbReference type="InterPro" id="IPR045864">
    <property type="entry name" value="aa-tRNA-synth_II/BPL/LPL"/>
</dbReference>
<feature type="compositionally biased region" description="Acidic residues" evidence="15">
    <location>
        <begin position="706"/>
        <end position="733"/>
    </location>
</feature>
<dbReference type="SMART" id="SM00591">
    <property type="entry name" value="RWD"/>
    <property type="match status" value="1"/>
</dbReference>
<dbReference type="InterPro" id="IPR017441">
    <property type="entry name" value="Protein_kinase_ATP_BS"/>
</dbReference>
<dbReference type="GO" id="GO:0005829">
    <property type="term" value="C:cytosol"/>
    <property type="evidence" value="ECO:0007669"/>
    <property type="project" value="TreeGrafter"/>
</dbReference>
<keyword evidence="6 12" id="KW-0067">ATP-binding</keyword>
<evidence type="ECO:0000259" key="17">
    <source>
        <dbReference type="PROSITE" id="PS50908"/>
    </source>
</evidence>
<keyword evidence="14" id="KW-0175">Coiled coil</keyword>
<feature type="compositionally biased region" description="Low complexity" evidence="15">
    <location>
        <begin position="877"/>
        <end position="893"/>
    </location>
</feature>
<dbReference type="InterPro" id="IPR041715">
    <property type="entry name" value="HisRS-like_core"/>
</dbReference>
<name>A0A0L0RWE8_ALLM3</name>
<dbReference type="VEuPathDB" id="FungiDB:AMAG_00621"/>
<evidence type="ECO:0000256" key="4">
    <source>
        <dbReference type="ARBA" id="ARBA00022741"/>
    </source>
</evidence>
<protein>
    <recommendedName>
        <fullName evidence="1">non-specific serine/threonine protein kinase</fullName>
        <ecNumber evidence="1">2.7.11.1</ecNumber>
    </recommendedName>
</protein>
<dbReference type="SUPFAM" id="SSF52954">
    <property type="entry name" value="Class II aaRS ABD-related"/>
    <property type="match status" value="1"/>
</dbReference>
<evidence type="ECO:0000256" key="7">
    <source>
        <dbReference type="ARBA" id="ARBA00022917"/>
    </source>
</evidence>
<dbReference type="Pfam" id="PF12745">
    <property type="entry name" value="HGTP_anticodon2"/>
    <property type="match status" value="1"/>
</dbReference>
<dbReference type="InterPro" id="IPR016135">
    <property type="entry name" value="UBQ-conjugating_enzyme/RWD"/>
</dbReference>
<dbReference type="GO" id="GO:0006412">
    <property type="term" value="P:translation"/>
    <property type="evidence" value="ECO:0007669"/>
    <property type="project" value="UniProtKB-KW"/>
</dbReference>
<evidence type="ECO:0000256" key="8">
    <source>
        <dbReference type="ARBA" id="ARBA00037982"/>
    </source>
</evidence>
<dbReference type="Proteomes" id="UP000054350">
    <property type="component" value="Unassembled WGS sequence"/>
</dbReference>
<feature type="compositionally biased region" description="Basic residues" evidence="15">
    <location>
        <begin position="1683"/>
        <end position="1697"/>
    </location>
</feature>
<dbReference type="Pfam" id="PF05773">
    <property type="entry name" value="RWD"/>
    <property type="match status" value="1"/>
</dbReference>
<feature type="coiled-coil region" evidence="14">
    <location>
        <begin position="152"/>
        <end position="210"/>
    </location>
</feature>
<evidence type="ECO:0000256" key="6">
    <source>
        <dbReference type="ARBA" id="ARBA00022840"/>
    </source>
</evidence>
<dbReference type="EC" id="2.7.11.1" evidence="1"/>
<keyword evidence="3" id="KW-0808">Transferase</keyword>
<dbReference type="EMBL" id="GG745328">
    <property type="protein sequence ID" value="KNE54663.1"/>
    <property type="molecule type" value="Genomic_DNA"/>
</dbReference>
<evidence type="ECO:0000256" key="3">
    <source>
        <dbReference type="ARBA" id="ARBA00022679"/>
    </source>
</evidence>
<evidence type="ECO:0000256" key="10">
    <source>
        <dbReference type="ARBA" id="ARBA00048679"/>
    </source>
</evidence>
<evidence type="ECO:0000256" key="12">
    <source>
        <dbReference type="PIRSR" id="PIRSR000660-2"/>
    </source>
</evidence>
<gene>
    <name evidence="18" type="ORF">AMAG_00621</name>
</gene>
<evidence type="ECO:0000256" key="9">
    <source>
        <dbReference type="ARBA" id="ARBA00047899"/>
    </source>
</evidence>
<dbReference type="SUPFAM" id="SSF54495">
    <property type="entry name" value="UBC-like"/>
    <property type="match status" value="1"/>
</dbReference>
<dbReference type="InterPro" id="IPR024435">
    <property type="entry name" value="HisRS-related_dom"/>
</dbReference>
<feature type="region of interest" description="Disordered" evidence="15">
    <location>
        <begin position="704"/>
        <end position="784"/>
    </location>
</feature>
<feature type="compositionally biased region" description="Low complexity" evidence="15">
    <location>
        <begin position="764"/>
        <end position="780"/>
    </location>
</feature>
<evidence type="ECO:0000256" key="2">
    <source>
        <dbReference type="ARBA" id="ARBA00022527"/>
    </source>
</evidence>
<dbReference type="InterPro" id="IPR050339">
    <property type="entry name" value="CC_SR_Kinase"/>
</dbReference>
<dbReference type="PROSITE" id="PS50011">
    <property type="entry name" value="PROTEIN_KINASE_DOM"/>
    <property type="match status" value="1"/>
</dbReference>
<dbReference type="Gene3D" id="3.40.50.800">
    <property type="entry name" value="Anticodon-binding domain"/>
    <property type="match status" value="1"/>
</dbReference>
<keyword evidence="5 18" id="KW-0418">Kinase</keyword>
<dbReference type="SMART" id="SM00220">
    <property type="entry name" value="S_TKc"/>
    <property type="match status" value="1"/>
</dbReference>
<dbReference type="OrthoDB" id="341578at2759"/>
<reference evidence="18 19" key="1">
    <citation type="submission" date="2009-11" db="EMBL/GenBank/DDBJ databases">
        <title>Annotation of Allomyces macrogynus ATCC 38327.</title>
        <authorList>
            <consortium name="The Broad Institute Genome Sequencing Platform"/>
            <person name="Russ C."/>
            <person name="Cuomo C."/>
            <person name="Burger G."/>
            <person name="Gray M.W."/>
            <person name="Holland P.W.H."/>
            <person name="King N."/>
            <person name="Lang F.B.F."/>
            <person name="Roger A.J."/>
            <person name="Ruiz-Trillo I."/>
            <person name="Young S.K."/>
            <person name="Zeng Q."/>
            <person name="Gargeya S."/>
            <person name="Fitzgerald M."/>
            <person name="Haas B."/>
            <person name="Abouelleil A."/>
            <person name="Alvarado L."/>
            <person name="Arachchi H.M."/>
            <person name="Berlin A."/>
            <person name="Chapman S.B."/>
            <person name="Gearin G."/>
            <person name="Goldberg J."/>
            <person name="Griggs A."/>
            <person name="Gujja S."/>
            <person name="Hansen M."/>
            <person name="Heiman D."/>
            <person name="Howarth C."/>
            <person name="Larimer J."/>
            <person name="Lui A."/>
            <person name="MacDonald P.J.P."/>
            <person name="McCowen C."/>
            <person name="Montmayeur A."/>
            <person name="Murphy C."/>
            <person name="Neiman D."/>
            <person name="Pearson M."/>
            <person name="Priest M."/>
            <person name="Roberts A."/>
            <person name="Saif S."/>
            <person name="Shea T."/>
            <person name="Sisk P."/>
            <person name="Stolte C."/>
            <person name="Sykes S."/>
            <person name="Wortman J."/>
            <person name="Nusbaum C."/>
            <person name="Birren B."/>
        </authorList>
    </citation>
    <scope>NUCLEOTIDE SEQUENCE [LARGE SCALE GENOMIC DNA]</scope>
    <source>
        <strain evidence="18 19">ATCC 38327</strain>
    </source>
</reference>
<feature type="domain" description="RWD" evidence="17">
    <location>
        <begin position="11"/>
        <end position="128"/>
    </location>
</feature>
<dbReference type="GO" id="GO:1990625">
    <property type="term" value="P:negative regulation of cytoplasmic translational initiation in response to stress"/>
    <property type="evidence" value="ECO:0007669"/>
    <property type="project" value="TreeGrafter"/>
</dbReference>
<dbReference type="PROSITE" id="PS00107">
    <property type="entry name" value="PROTEIN_KINASE_ATP"/>
    <property type="match status" value="1"/>
</dbReference>
<dbReference type="InterPro" id="IPR000719">
    <property type="entry name" value="Prot_kinase_dom"/>
</dbReference>
<feature type="domain" description="Protein kinase" evidence="16">
    <location>
        <begin position="629"/>
        <end position="1115"/>
    </location>
</feature>
<feature type="active site" description="Proton acceptor" evidence="11">
    <location>
        <position position="947"/>
    </location>
</feature>
<feature type="region of interest" description="Disordered" evidence="15">
    <location>
        <begin position="501"/>
        <end position="529"/>
    </location>
</feature>
<evidence type="ECO:0000256" key="13">
    <source>
        <dbReference type="PROSITE-ProRule" id="PRU10141"/>
    </source>
</evidence>
<dbReference type="FunFam" id="3.10.110.10:FF:000050">
    <property type="entry name" value="eIF-2-alpha kinase GCN2"/>
    <property type="match status" value="1"/>
</dbReference>